<sequence length="137" mass="14672">MDYSSLTDRAMCDAATAEIEFELKTYTTRVAQGELTDTRSERTATSTTAQLAKVNAQIGTQDILLATPGLDAETLQAATDERAALLVRRTALTKRNRLASGLDRFLADVDAEQVTAQVATLTAVKEGIATRRAALPA</sequence>
<protein>
    <submittedName>
        <fullName evidence="1">Uncharacterized protein</fullName>
    </submittedName>
</protein>
<keyword evidence="2" id="KW-1185">Reference proteome</keyword>
<name>A0ABP7TQH3_9BACT</name>
<evidence type="ECO:0000313" key="2">
    <source>
        <dbReference type="Proteomes" id="UP001501469"/>
    </source>
</evidence>
<accession>A0ABP7TQH3</accession>
<evidence type="ECO:0000313" key="1">
    <source>
        <dbReference type="EMBL" id="GAA4028976.1"/>
    </source>
</evidence>
<proteinExistence type="predicted"/>
<gene>
    <name evidence="1" type="ORF">GCM10022409_11360</name>
</gene>
<comment type="caution">
    <text evidence="1">The sequence shown here is derived from an EMBL/GenBank/DDBJ whole genome shotgun (WGS) entry which is preliminary data.</text>
</comment>
<reference evidence="2" key="1">
    <citation type="journal article" date="2019" name="Int. J. Syst. Evol. Microbiol.">
        <title>The Global Catalogue of Microorganisms (GCM) 10K type strain sequencing project: providing services to taxonomists for standard genome sequencing and annotation.</title>
        <authorList>
            <consortium name="The Broad Institute Genomics Platform"/>
            <consortium name="The Broad Institute Genome Sequencing Center for Infectious Disease"/>
            <person name="Wu L."/>
            <person name="Ma J."/>
        </authorList>
    </citation>
    <scope>NUCLEOTIDE SEQUENCE [LARGE SCALE GENOMIC DNA]</scope>
    <source>
        <strain evidence="2">JCM 17225</strain>
    </source>
</reference>
<dbReference type="EMBL" id="BAABDK010000010">
    <property type="protein sequence ID" value="GAA4028976.1"/>
    <property type="molecule type" value="Genomic_DNA"/>
</dbReference>
<dbReference type="Proteomes" id="UP001501469">
    <property type="component" value="Unassembled WGS sequence"/>
</dbReference>
<dbReference type="RefSeq" id="WP_345051406.1">
    <property type="nucleotide sequence ID" value="NZ_BAABDK010000010.1"/>
</dbReference>
<organism evidence="1 2">
    <name type="scientific">Hymenobacter glaciei</name>
    <dbReference type="NCBI Taxonomy" id="877209"/>
    <lineage>
        <taxon>Bacteria</taxon>
        <taxon>Pseudomonadati</taxon>
        <taxon>Bacteroidota</taxon>
        <taxon>Cytophagia</taxon>
        <taxon>Cytophagales</taxon>
        <taxon>Hymenobacteraceae</taxon>
        <taxon>Hymenobacter</taxon>
    </lineage>
</organism>